<dbReference type="GO" id="GO:0016616">
    <property type="term" value="F:oxidoreductase activity, acting on the CH-OH group of donors, NAD or NADP as acceptor"/>
    <property type="evidence" value="ECO:0007669"/>
    <property type="project" value="InterPro"/>
</dbReference>
<gene>
    <name evidence="7" type="primary">hprA</name>
    <name evidence="7" type="ORF">CINS_1485</name>
</gene>
<dbReference type="InterPro" id="IPR006140">
    <property type="entry name" value="D-isomer_DH_NAD-bd"/>
</dbReference>
<evidence type="ECO:0000256" key="4">
    <source>
        <dbReference type="RuleBase" id="RU003719"/>
    </source>
</evidence>
<feature type="domain" description="D-isomer specific 2-hydroxyacid dehydrogenase NAD-binding" evidence="6">
    <location>
        <begin position="104"/>
        <end position="284"/>
    </location>
</feature>
<dbReference type="PANTHER" id="PTHR43761">
    <property type="entry name" value="D-ISOMER SPECIFIC 2-HYDROXYACID DEHYDROGENASE FAMILY PROTEIN (AFU_ORTHOLOGUE AFUA_1G13630)"/>
    <property type="match status" value="1"/>
</dbReference>
<proteinExistence type="inferred from homology"/>
<evidence type="ECO:0000259" key="6">
    <source>
        <dbReference type="Pfam" id="PF02826"/>
    </source>
</evidence>
<reference evidence="7 8" key="1">
    <citation type="journal article" date="2014" name="Genome Biol. Evol.">
        <title>Comparative Genomics of the Campylobacter lari Group.</title>
        <authorList>
            <person name="Miller W.G."/>
            <person name="Yee E."/>
            <person name="Chapman M.H."/>
            <person name="Smith T.P."/>
            <person name="Bono J.L."/>
            <person name="Huynh S."/>
            <person name="Parker C.T."/>
            <person name="Vandamme P."/>
            <person name="Luong K."/>
            <person name="Korlach J."/>
        </authorList>
    </citation>
    <scope>NUCLEOTIDE SEQUENCE [LARGE SCALE GENOMIC DNA]</scope>
    <source>
        <strain evidence="7 8">NCTC 12927</strain>
    </source>
</reference>
<sequence>MKIVCLDAATLGGADLSIFKEFGELEIYDLTSKEDVVARISNAQVIMINKIIIDKEVIDKTNLKLILQLGTGVNNIDTSYAKEKGIIVKNASGYSTKSVLSHTFALMFAFLNHIPYYDKWSKEGKWCESPIFTDFSRILHSLCGKKHGIIGLGTIGKEVAQASTLFGSEVYYYSTSGVNFDKQYKKLNLEELLTICDVISIHAPLNEKTKNLITKKELKLLKDEAILINVGRGGIIDENDLAWAIDTKNIKVGLDVLEIEPMIKNHSLLQVKNKENLIITPHVAWASVESIQNLIQMVYENLKEYVENGK</sequence>
<feature type="domain" description="D-isomer specific 2-hydroxyacid dehydrogenase catalytic" evidence="5">
    <location>
        <begin position="14"/>
        <end position="309"/>
    </location>
</feature>
<dbReference type="GO" id="GO:0051287">
    <property type="term" value="F:NAD binding"/>
    <property type="evidence" value="ECO:0007669"/>
    <property type="project" value="InterPro"/>
</dbReference>
<dbReference type="SUPFAM" id="SSF51735">
    <property type="entry name" value="NAD(P)-binding Rossmann-fold domains"/>
    <property type="match status" value="1"/>
</dbReference>
<evidence type="ECO:0000256" key="1">
    <source>
        <dbReference type="ARBA" id="ARBA00005854"/>
    </source>
</evidence>
<name>A0A0A8H695_9BACT</name>
<dbReference type="Pfam" id="PF00389">
    <property type="entry name" value="2-Hacid_dh"/>
    <property type="match status" value="1"/>
</dbReference>
<dbReference type="HOGENOM" id="CLU_019796_1_3_7"/>
<evidence type="ECO:0000256" key="3">
    <source>
        <dbReference type="ARBA" id="ARBA00023027"/>
    </source>
</evidence>
<dbReference type="InterPro" id="IPR036291">
    <property type="entry name" value="NAD(P)-bd_dom_sf"/>
</dbReference>
<dbReference type="STRING" id="1031564.CINS_1485"/>
<dbReference type="PANTHER" id="PTHR43761:SF1">
    <property type="entry name" value="D-ISOMER SPECIFIC 2-HYDROXYACID DEHYDROGENASE CATALYTIC DOMAIN-CONTAINING PROTEIN-RELATED"/>
    <property type="match status" value="1"/>
</dbReference>
<evidence type="ECO:0000313" key="7">
    <source>
        <dbReference type="EMBL" id="AJC88424.1"/>
    </source>
</evidence>
<dbReference type="GeneID" id="74432263"/>
<protein>
    <submittedName>
        <fullName evidence="7">2-hydroxyacid dehydrogenase</fullName>
    </submittedName>
</protein>
<dbReference type="EMBL" id="CP007770">
    <property type="protein sequence ID" value="AJC88424.1"/>
    <property type="molecule type" value="Genomic_DNA"/>
</dbReference>
<dbReference type="InterPro" id="IPR050418">
    <property type="entry name" value="D-iso_2-hydroxyacid_DH_PdxB"/>
</dbReference>
<dbReference type="NCBIfam" id="NF006263">
    <property type="entry name" value="PRK08410.1"/>
    <property type="match status" value="1"/>
</dbReference>
<evidence type="ECO:0000259" key="5">
    <source>
        <dbReference type="Pfam" id="PF00389"/>
    </source>
</evidence>
<dbReference type="Gene3D" id="3.40.50.720">
    <property type="entry name" value="NAD(P)-binding Rossmann-like Domain"/>
    <property type="match status" value="2"/>
</dbReference>
<dbReference type="KEGG" id="cis:CINS_1485"/>
<dbReference type="SUPFAM" id="SSF52283">
    <property type="entry name" value="Formate/glycerate dehydrogenase catalytic domain-like"/>
    <property type="match status" value="1"/>
</dbReference>
<keyword evidence="2 4" id="KW-0560">Oxidoreductase</keyword>
<evidence type="ECO:0000256" key="2">
    <source>
        <dbReference type="ARBA" id="ARBA00023002"/>
    </source>
</evidence>
<evidence type="ECO:0000313" key="8">
    <source>
        <dbReference type="Proteomes" id="UP000031163"/>
    </source>
</evidence>
<dbReference type="InterPro" id="IPR006139">
    <property type="entry name" value="D-isomer_2_OHA_DH_cat_dom"/>
</dbReference>
<keyword evidence="3" id="KW-0520">NAD</keyword>
<dbReference type="Proteomes" id="UP000031163">
    <property type="component" value="Chromosome"/>
</dbReference>
<dbReference type="RefSeq" id="WP_039651192.1">
    <property type="nucleotide sequence ID" value="NZ_CP007770.1"/>
</dbReference>
<dbReference type="Pfam" id="PF02826">
    <property type="entry name" value="2-Hacid_dh_C"/>
    <property type="match status" value="1"/>
</dbReference>
<organism evidence="7 8">
    <name type="scientific">Campylobacter insulaenigrae NCTC 12927</name>
    <dbReference type="NCBI Taxonomy" id="1031564"/>
    <lineage>
        <taxon>Bacteria</taxon>
        <taxon>Pseudomonadati</taxon>
        <taxon>Campylobacterota</taxon>
        <taxon>Epsilonproteobacteria</taxon>
        <taxon>Campylobacterales</taxon>
        <taxon>Campylobacteraceae</taxon>
        <taxon>Campylobacter</taxon>
    </lineage>
</organism>
<dbReference type="AlphaFoldDB" id="A0A0A8H695"/>
<comment type="similarity">
    <text evidence="1 4">Belongs to the D-isomer specific 2-hydroxyacid dehydrogenase family.</text>
</comment>
<accession>A0A0A8H695</accession>